<dbReference type="Pfam" id="PF03171">
    <property type="entry name" value="2OG-FeII_Oxy"/>
    <property type="match status" value="1"/>
</dbReference>
<dbReference type="PANTHER" id="PTHR10209:SF881">
    <property type="entry name" value="FI07970P-RELATED"/>
    <property type="match status" value="1"/>
</dbReference>
<accession>A0A2T0AAR1</accession>
<dbReference type="InterPro" id="IPR027443">
    <property type="entry name" value="IPNS-like_sf"/>
</dbReference>
<dbReference type="Proteomes" id="UP000239560">
    <property type="component" value="Unassembled WGS sequence"/>
</dbReference>
<organism evidence="8 9">
    <name type="scientific">Rhodotorula toruloides</name>
    <name type="common">Yeast</name>
    <name type="synonym">Rhodosporidium toruloides</name>
    <dbReference type="NCBI Taxonomy" id="5286"/>
    <lineage>
        <taxon>Eukaryota</taxon>
        <taxon>Fungi</taxon>
        <taxon>Dikarya</taxon>
        <taxon>Basidiomycota</taxon>
        <taxon>Pucciniomycotina</taxon>
        <taxon>Microbotryomycetes</taxon>
        <taxon>Sporidiobolales</taxon>
        <taxon>Sporidiobolaceae</taxon>
        <taxon>Rhodotorula</taxon>
    </lineage>
</organism>
<evidence type="ECO:0000256" key="2">
    <source>
        <dbReference type="ARBA" id="ARBA00022723"/>
    </source>
</evidence>
<dbReference type="AlphaFoldDB" id="A0A2T0AAR1"/>
<feature type="region of interest" description="Disordered" evidence="6">
    <location>
        <begin position="1"/>
        <end position="68"/>
    </location>
</feature>
<dbReference type="SUPFAM" id="SSF51197">
    <property type="entry name" value="Clavaminate synthase-like"/>
    <property type="match status" value="1"/>
</dbReference>
<evidence type="ECO:0000313" key="9">
    <source>
        <dbReference type="Proteomes" id="UP000239560"/>
    </source>
</evidence>
<evidence type="ECO:0000256" key="3">
    <source>
        <dbReference type="ARBA" id="ARBA00023002"/>
    </source>
</evidence>
<feature type="domain" description="Fe2OG dioxygenase" evidence="7">
    <location>
        <begin position="291"/>
        <end position="394"/>
    </location>
</feature>
<comment type="similarity">
    <text evidence="1 5">Belongs to the iron/ascorbate-dependent oxidoreductase family.</text>
</comment>
<gene>
    <name evidence="8" type="ORF">AAT19DRAFT_14068</name>
</gene>
<evidence type="ECO:0000256" key="6">
    <source>
        <dbReference type="SAM" id="MobiDB-lite"/>
    </source>
</evidence>
<dbReference type="PRINTS" id="PR00682">
    <property type="entry name" value="IPNSYNTHASE"/>
</dbReference>
<protein>
    <recommendedName>
        <fullName evidence="7">Fe2OG dioxygenase domain-containing protein</fullName>
    </recommendedName>
</protein>
<evidence type="ECO:0000256" key="1">
    <source>
        <dbReference type="ARBA" id="ARBA00008056"/>
    </source>
</evidence>
<dbReference type="OrthoDB" id="288590at2759"/>
<dbReference type="Pfam" id="PF14226">
    <property type="entry name" value="DIOX_N"/>
    <property type="match status" value="1"/>
</dbReference>
<sequence>MPLRAGGRLPRPPALPARSPSLLDHRSTLNSSSQSAQLVSIASAGGSAAATTPDHGRARRAIDPLPPLPRESSPAWAFCSFPPSLRPLASAPSPSQSPALAMAAITTGLGSRLVSTDTQAKAFQELPVISLARLASTDPKERKALAAEIQDAAINSGFFYISDHGVPQSVIDGIFEQAKEFFALPAEKKMQMDMHNSPAFKGYQPLKGENVDPANRGDVHEAWDMGDDSQVMREGKKNGNQWPSKTDLPEFQPKLQRAWDEIMALGKRLFPLFALALDLPEDYFADKLKSPGSTMRILHYPPQFGPMDSKEIGIGAHSDYECFTLLLQHGDVQALQVLNGAGEWVEAPPKPGTFVLNIGDQLQLLSNSIFKSTIHRAINRSGVERMSSPFFFGLDYDAVLEVLPSCVTEERPALYEPIKAGEYVEKRLAETYV</sequence>
<feature type="compositionally biased region" description="Low complexity" evidence="6">
    <location>
        <begin position="42"/>
        <end position="52"/>
    </location>
</feature>
<keyword evidence="2 5" id="KW-0479">Metal-binding</keyword>
<dbReference type="InterPro" id="IPR044861">
    <property type="entry name" value="IPNS-like_FE2OG_OXY"/>
</dbReference>
<dbReference type="InterPro" id="IPR026992">
    <property type="entry name" value="DIOX_N"/>
</dbReference>
<dbReference type="GO" id="GO:0046872">
    <property type="term" value="F:metal ion binding"/>
    <property type="evidence" value="ECO:0007669"/>
    <property type="project" value="UniProtKB-KW"/>
</dbReference>
<keyword evidence="3 5" id="KW-0560">Oxidoreductase</keyword>
<evidence type="ECO:0000256" key="4">
    <source>
        <dbReference type="ARBA" id="ARBA00023004"/>
    </source>
</evidence>
<evidence type="ECO:0000256" key="5">
    <source>
        <dbReference type="RuleBase" id="RU003682"/>
    </source>
</evidence>
<dbReference type="PROSITE" id="PS51471">
    <property type="entry name" value="FE2OG_OXY"/>
    <property type="match status" value="1"/>
</dbReference>
<dbReference type="Gene3D" id="2.60.120.330">
    <property type="entry name" value="B-lactam Antibiotic, Isopenicillin N Synthase, Chain"/>
    <property type="match status" value="1"/>
</dbReference>
<keyword evidence="4 5" id="KW-0408">Iron</keyword>
<reference evidence="8 9" key="1">
    <citation type="journal article" date="2018" name="Elife">
        <title>Functional genomics of lipid metabolism in the oleaginous yeast Rhodosporidium toruloides.</title>
        <authorList>
            <person name="Coradetti S.T."/>
            <person name="Pinel D."/>
            <person name="Geiselman G."/>
            <person name="Ito M."/>
            <person name="Mondo S."/>
            <person name="Reilly M.C."/>
            <person name="Cheng Y.F."/>
            <person name="Bauer S."/>
            <person name="Grigoriev I."/>
            <person name="Gladden J.M."/>
            <person name="Simmons B.A."/>
            <person name="Brem R."/>
            <person name="Arkin A.P."/>
            <person name="Skerker J.M."/>
        </authorList>
    </citation>
    <scope>NUCLEOTIDE SEQUENCE [LARGE SCALE GENOMIC DNA]</scope>
    <source>
        <strain evidence="8 9">NBRC 0880</strain>
    </source>
</reference>
<dbReference type="EMBL" id="LCTV02000005">
    <property type="protein sequence ID" value="PRQ75046.1"/>
    <property type="molecule type" value="Genomic_DNA"/>
</dbReference>
<proteinExistence type="inferred from homology"/>
<comment type="caution">
    <text evidence="8">The sequence shown here is derived from an EMBL/GenBank/DDBJ whole genome shotgun (WGS) entry which is preliminary data.</text>
</comment>
<dbReference type="GO" id="GO:0016491">
    <property type="term" value="F:oxidoreductase activity"/>
    <property type="evidence" value="ECO:0007669"/>
    <property type="project" value="UniProtKB-KW"/>
</dbReference>
<name>A0A2T0AAR1_RHOTO</name>
<dbReference type="InterPro" id="IPR005123">
    <property type="entry name" value="Oxoglu/Fe-dep_dioxygenase_dom"/>
</dbReference>
<evidence type="ECO:0000259" key="7">
    <source>
        <dbReference type="PROSITE" id="PS51471"/>
    </source>
</evidence>
<dbReference type="PANTHER" id="PTHR10209">
    <property type="entry name" value="OXIDOREDUCTASE, 2OG-FE II OXYGENASE FAMILY PROTEIN"/>
    <property type="match status" value="1"/>
</dbReference>
<evidence type="ECO:0000313" key="8">
    <source>
        <dbReference type="EMBL" id="PRQ75046.1"/>
    </source>
</evidence>
<feature type="compositionally biased region" description="Polar residues" evidence="6">
    <location>
        <begin position="28"/>
        <end position="40"/>
    </location>
</feature>